<evidence type="ECO:0008006" key="5">
    <source>
        <dbReference type="Google" id="ProtNLM"/>
    </source>
</evidence>
<evidence type="ECO:0000313" key="4">
    <source>
        <dbReference type="EMBL" id="SVD77143.1"/>
    </source>
</evidence>
<organism evidence="4">
    <name type="scientific">marine metagenome</name>
    <dbReference type="NCBI Taxonomy" id="408172"/>
    <lineage>
        <taxon>unclassified sequences</taxon>
        <taxon>metagenomes</taxon>
        <taxon>ecological metagenomes</taxon>
    </lineage>
</organism>
<keyword evidence="3" id="KW-1133">Transmembrane helix</keyword>
<dbReference type="PANTHER" id="PTHR16222:SF24">
    <property type="entry name" value="ADP-RIBOSYLHYDROLASE ARH3"/>
    <property type="match status" value="1"/>
</dbReference>
<keyword evidence="2" id="KW-0378">Hydrolase</keyword>
<evidence type="ECO:0000256" key="2">
    <source>
        <dbReference type="ARBA" id="ARBA00022801"/>
    </source>
</evidence>
<dbReference type="AlphaFoldDB" id="A0A382Y1M0"/>
<dbReference type="InterPro" id="IPR050792">
    <property type="entry name" value="ADP-ribosylglycohydrolase"/>
</dbReference>
<reference evidence="4" key="1">
    <citation type="submission" date="2018-05" db="EMBL/GenBank/DDBJ databases">
        <authorList>
            <person name="Lanie J.A."/>
            <person name="Ng W.-L."/>
            <person name="Kazmierczak K.M."/>
            <person name="Andrzejewski T.M."/>
            <person name="Davidsen T.M."/>
            <person name="Wayne K.J."/>
            <person name="Tettelin H."/>
            <person name="Glass J.I."/>
            <person name="Rusch D."/>
            <person name="Podicherti R."/>
            <person name="Tsui H.-C.T."/>
            <person name="Winkler M.E."/>
        </authorList>
    </citation>
    <scope>NUCLEOTIDE SEQUENCE</scope>
</reference>
<gene>
    <name evidence="4" type="ORF">METZ01_LOCUS429997</name>
</gene>
<dbReference type="InterPro" id="IPR036705">
    <property type="entry name" value="Ribosyl_crysJ1_sf"/>
</dbReference>
<dbReference type="Gene3D" id="1.10.4080.10">
    <property type="entry name" value="ADP-ribosylation/Crystallin J1"/>
    <property type="match status" value="1"/>
</dbReference>
<dbReference type="InterPro" id="IPR005502">
    <property type="entry name" value="Ribosyl_crysJ1"/>
</dbReference>
<dbReference type="PANTHER" id="PTHR16222">
    <property type="entry name" value="ADP-RIBOSYLGLYCOHYDROLASE"/>
    <property type="match status" value="1"/>
</dbReference>
<evidence type="ECO:0000256" key="1">
    <source>
        <dbReference type="ARBA" id="ARBA00010702"/>
    </source>
</evidence>
<dbReference type="SUPFAM" id="SSF101478">
    <property type="entry name" value="ADP-ribosylglycohydrolase"/>
    <property type="match status" value="1"/>
</dbReference>
<comment type="similarity">
    <text evidence="1">Belongs to the ADP-ribosylglycohydrolase family.</text>
</comment>
<protein>
    <recommendedName>
        <fullName evidence="5">ADP-ribosylglycohydrolase</fullName>
    </recommendedName>
</protein>
<feature type="transmembrane region" description="Helical" evidence="3">
    <location>
        <begin position="6"/>
        <end position="22"/>
    </location>
</feature>
<evidence type="ECO:0000256" key="3">
    <source>
        <dbReference type="SAM" id="Phobius"/>
    </source>
</evidence>
<accession>A0A382Y1M0</accession>
<feature type="non-terminal residue" evidence="4">
    <location>
        <position position="128"/>
    </location>
</feature>
<dbReference type="Pfam" id="PF03747">
    <property type="entry name" value="ADP_ribosyl_GH"/>
    <property type="match status" value="1"/>
</dbReference>
<name>A0A382Y1M0_9ZZZZ</name>
<dbReference type="EMBL" id="UINC01172193">
    <property type="protein sequence ID" value="SVD77143.1"/>
    <property type="molecule type" value="Genomic_DNA"/>
</dbReference>
<feature type="non-terminal residue" evidence="4">
    <location>
        <position position="1"/>
    </location>
</feature>
<dbReference type="GO" id="GO:0016787">
    <property type="term" value="F:hydrolase activity"/>
    <property type="evidence" value="ECO:0007669"/>
    <property type="project" value="UniProtKB-KW"/>
</dbReference>
<keyword evidence="3" id="KW-0812">Transmembrane</keyword>
<proteinExistence type="inferred from homology"/>
<keyword evidence="3" id="KW-0472">Membrane</keyword>
<sequence length="128" mass="13378">VGEAWWLIGSIVLLGFAVQTVQQRRARMGGERSRRVSDRTAGTVLGSAAGDALGAGYEFTNPTPDQDITMVGGGGFGWAPGEWTDDTQMAVAILDVIATGSSDLDAIASNFLKWYAAGPADVGNQTRS</sequence>